<sequence length="57" mass="6197">MASPVTAMTVFLPIVEDQRVRTGPLRGARPVPVRALVRVASAMDTEGREPGRHQSKT</sequence>
<dbReference type="EMBL" id="BAAAPE010000008">
    <property type="protein sequence ID" value="GAA2078025.1"/>
    <property type="molecule type" value="Genomic_DNA"/>
</dbReference>
<evidence type="ECO:0000313" key="1">
    <source>
        <dbReference type="EMBL" id="GAA2078025.1"/>
    </source>
</evidence>
<accession>A0ABN2VZF6</accession>
<organism evidence="1 2">
    <name type="scientific">Streptomyces albiaxialis</name>
    <dbReference type="NCBI Taxonomy" id="329523"/>
    <lineage>
        <taxon>Bacteria</taxon>
        <taxon>Bacillati</taxon>
        <taxon>Actinomycetota</taxon>
        <taxon>Actinomycetes</taxon>
        <taxon>Kitasatosporales</taxon>
        <taxon>Streptomycetaceae</taxon>
        <taxon>Streptomyces</taxon>
    </lineage>
</organism>
<gene>
    <name evidence="1" type="ORF">GCM10009801_34610</name>
</gene>
<comment type="caution">
    <text evidence="1">The sequence shown here is derived from an EMBL/GenBank/DDBJ whole genome shotgun (WGS) entry which is preliminary data.</text>
</comment>
<keyword evidence="2" id="KW-1185">Reference proteome</keyword>
<name>A0ABN2VZF6_9ACTN</name>
<proteinExistence type="predicted"/>
<dbReference type="Proteomes" id="UP001500016">
    <property type="component" value="Unassembled WGS sequence"/>
</dbReference>
<evidence type="ECO:0000313" key="2">
    <source>
        <dbReference type="Proteomes" id="UP001500016"/>
    </source>
</evidence>
<reference evidence="1 2" key="1">
    <citation type="journal article" date="2019" name="Int. J. Syst. Evol. Microbiol.">
        <title>The Global Catalogue of Microorganisms (GCM) 10K type strain sequencing project: providing services to taxonomists for standard genome sequencing and annotation.</title>
        <authorList>
            <consortium name="The Broad Institute Genomics Platform"/>
            <consortium name="The Broad Institute Genome Sequencing Center for Infectious Disease"/>
            <person name="Wu L."/>
            <person name="Ma J."/>
        </authorList>
    </citation>
    <scope>NUCLEOTIDE SEQUENCE [LARGE SCALE GENOMIC DNA]</scope>
    <source>
        <strain evidence="1 2">JCM 15478</strain>
    </source>
</reference>
<protein>
    <submittedName>
        <fullName evidence="1">Uncharacterized protein</fullName>
    </submittedName>
</protein>